<evidence type="ECO:0000313" key="3">
    <source>
        <dbReference type="Proteomes" id="UP000694545"/>
    </source>
</evidence>
<dbReference type="Proteomes" id="UP000694545">
    <property type="component" value="Unplaced"/>
</dbReference>
<accession>A0A8D2KXU7</accession>
<reference evidence="2" key="2">
    <citation type="submission" date="2025-09" db="UniProtKB">
        <authorList>
            <consortium name="Ensembl"/>
        </authorList>
    </citation>
    <scope>IDENTIFICATION</scope>
</reference>
<organism evidence="2 3">
    <name type="scientific">Varanus komodoensis</name>
    <name type="common">Komodo dragon</name>
    <dbReference type="NCBI Taxonomy" id="61221"/>
    <lineage>
        <taxon>Eukaryota</taxon>
        <taxon>Metazoa</taxon>
        <taxon>Chordata</taxon>
        <taxon>Craniata</taxon>
        <taxon>Vertebrata</taxon>
        <taxon>Euteleostomi</taxon>
        <taxon>Lepidosauria</taxon>
        <taxon>Squamata</taxon>
        <taxon>Bifurcata</taxon>
        <taxon>Unidentata</taxon>
        <taxon>Episquamata</taxon>
        <taxon>Toxicofera</taxon>
        <taxon>Anguimorpha</taxon>
        <taxon>Paleoanguimorpha</taxon>
        <taxon>Varanoidea</taxon>
        <taxon>Varanidae</taxon>
        <taxon>Varanus</taxon>
    </lineage>
</organism>
<feature type="region of interest" description="Disordered" evidence="1">
    <location>
        <begin position="87"/>
        <end position="123"/>
    </location>
</feature>
<proteinExistence type="predicted"/>
<keyword evidence="3" id="KW-1185">Reference proteome</keyword>
<dbReference type="AlphaFoldDB" id="A0A8D2KXU7"/>
<evidence type="ECO:0000256" key="1">
    <source>
        <dbReference type="SAM" id="MobiDB-lite"/>
    </source>
</evidence>
<protein>
    <submittedName>
        <fullName evidence="2">Uncharacterized protein</fullName>
    </submittedName>
</protein>
<evidence type="ECO:0000313" key="2">
    <source>
        <dbReference type="Ensembl" id="ENSVKKP00000013819.1"/>
    </source>
</evidence>
<feature type="compositionally biased region" description="Basic and acidic residues" evidence="1">
    <location>
        <begin position="45"/>
        <end position="61"/>
    </location>
</feature>
<feature type="region of interest" description="Disordered" evidence="1">
    <location>
        <begin position="1"/>
        <end position="29"/>
    </location>
</feature>
<reference evidence="2" key="1">
    <citation type="submission" date="2025-08" db="UniProtKB">
        <authorList>
            <consortium name="Ensembl"/>
        </authorList>
    </citation>
    <scope>IDENTIFICATION</scope>
</reference>
<name>A0A8D2KXU7_VARKO</name>
<sequence length="135" mass="14305">MVAAAASQQRRARAGGLPRPCLGSGVRGRAGCARPAFVWRPAGAPREETGARRRDGGEEGAARLQPRLATARPRSLRARLCQEAGTRRGRACGEGGAPAASRLLGKNSPDSQKLFTPPPHSLSLGYKKHFLKNTN</sequence>
<feature type="region of interest" description="Disordered" evidence="1">
    <location>
        <begin position="41"/>
        <end position="63"/>
    </location>
</feature>
<dbReference type="Ensembl" id="ENSVKKT00000014150.1">
    <property type="protein sequence ID" value="ENSVKKP00000013819.1"/>
    <property type="gene ID" value="ENSVKKG00000009516.1"/>
</dbReference>